<feature type="compositionally biased region" description="Basic and acidic residues" evidence="1">
    <location>
        <begin position="20"/>
        <end position="29"/>
    </location>
</feature>
<feature type="region of interest" description="Disordered" evidence="1">
    <location>
        <begin position="1"/>
        <end position="49"/>
    </location>
</feature>
<gene>
    <name evidence="2" type="ORF">GCM10010345_81630</name>
</gene>
<evidence type="ECO:0000313" key="2">
    <source>
        <dbReference type="EMBL" id="GHA65344.1"/>
    </source>
</evidence>
<evidence type="ECO:0000313" key="3">
    <source>
        <dbReference type="Proteomes" id="UP000653644"/>
    </source>
</evidence>
<evidence type="ECO:0008006" key="4">
    <source>
        <dbReference type="Google" id="ProtNLM"/>
    </source>
</evidence>
<evidence type="ECO:0000256" key="1">
    <source>
        <dbReference type="SAM" id="MobiDB-lite"/>
    </source>
</evidence>
<organism evidence="2 3">
    <name type="scientific">Streptomyces canarius</name>
    <dbReference type="NCBI Taxonomy" id="285453"/>
    <lineage>
        <taxon>Bacteria</taxon>
        <taxon>Bacillati</taxon>
        <taxon>Actinomycetota</taxon>
        <taxon>Actinomycetes</taxon>
        <taxon>Kitasatosporales</taxon>
        <taxon>Streptomycetaceae</taxon>
        <taxon>Streptomyces</taxon>
    </lineage>
</organism>
<name>A0ABQ3D8B3_9ACTN</name>
<protein>
    <recommendedName>
        <fullName evidence="4">Aldehyde dehydrogenase domain-containing protein</fullName>
    </recommendedName>
</protein>
<accession>A0ABQ3D8B3</accession>
<feature type="region of interest" description="Disordered" evidence="1">
    <location>
        <begin position="65"/>
        <end position="114"/>
    </location>
</feature>
<dbReference type="EMBL" id="BMVN01000054">
    <property type="protein sequence ID" value="GHA65344.1"/>
    <property type="molecule type" value="Genomic_DNA"/>
</dbReference>
<sequence length="145" mass="15111">MLRRASGPGTADGRVQGAHEPGHRPDDPCRAVVRGPGSSNGPAGVARTGGYAVNQVLVGSTETRWPVAGRGTFGGRRTATAAGLEDPTDPIRSGLRRTSRGSGSAPPRRRTSRTRVATPWNMPLSGAITARRGPAHQAGRLVEFL</sequence>
<reference evidence="3" key="1">
    <citation type="journal article" date="2019" name="Int. J. Syst. Evol. Microbiol.">
        <title>The Global Catalogue of Microorganisms (GCM) 10K type strain sequencing project: providing services to taxonomists for standard genome sequencing and annotation.</title>
        <authorList>
            <consortium name="The Broad Institute Genomics Platform"/>
            <consortium name="The Broad Institute Genome Sequencing Center for Infectious Disease"/>
            <person name="Wu L."/>
            <person name="Ma J."/>
        </authorList>
    </citation>
    <scope>NUCLEOTIDE SEQUENCE [LARGE SCALE GENOMIC DNA]</scope>
    <source>
        <strain evidence="3">JCM 4733</strain>
    </source>
</reference>
<proteinExistence type="predicted"/>
<keyword evidence="3" id="KW-1185">Reference proteome</keyword>
<dbReference type="Proteomes" id="UP000653644">
    <property type="component" value="Unassembled WGS sequence"/>
</dbReference>
<comment type="caution">
    <text evidence="2">The sequence shown here is derived from an EMBL/GenBank/DDBJ whole genome shotgun (WGS) entry which is preliminary data.</text>
</comment>